<dbReference type="Gene3D" id="2.170.270.10">
    <property type="entry name" value="SET domain"/>
    <property type="match status" value="1"/>
</dbReference>
<evidence type="ECO:0000313" key="4">
    <source>
        <dbReference type="Proteomes" id="UP000295083"/>
    </source>
</evidence>
<name>A0A4R8QTJ8_9PEZI</name>
<dbReference type="Pfam" id="PF00856">
    <property type="entry name" value="SET"/>
    <property type="match status" value="1"/>
</dbReference>
<dbReference type="InterPro" id="IPR046341">
    <property type="entry name" value="SET_dom_sf"/>
</dbReference>
<sequence>MYPIILLAVLIHVEQASCGGLATHYASFGGKAADELAVSMICPLSRGQVDSDLLFSHQNASSDGQASCAWSDNHQQQYCVFADPLFNNGKGISVITTPERARHIFKSEAALSSRTKASPEPSLFRTRPSGTKGRGIFATEYIPAGSLITQEPPILFLDRNWIEAVSSEQVRTAMQTLSVEELPRTTRQIFRELYAGPVQDNLQNRMWTNGYSVSGGPVPQWPGLDDESDLGMVAVHANISKINHSCRPNAAAQWDWDVLAHRLYAARDIAADEEITISYINPFQTLRDRQEYTNSTLGFECACSQCKAARKFADLSDDRINEILLLESYLENRQIAPAEPTVMAELLVSLYTQEGLHTFMCKAYAIAAREWNGAGYEYQARRWAYESVRAGLIAGSETGMDAYLSDMEALLDGSRRHWSWRYRVHM</sequence>
<feature type="signal peptide" evidence="1">
    <location>
        <begin position="1"/>
        <end position="18"/>
    </location>
</feature>
<dbReference type="CDD" id="cd20071">
    <property type="entry name" value="SET_SMYD"/>
    <property type="match status" value="1"/>
</dbReference>
<feature type="domain" description="SET" evidence="2">
    <location>
        <begin position="119"/>
        <end position="280"/>
    </location>
</feature>
<dbReference type="SMART" id="SM00317">
    <property type="entry name" value="SET"/>
    <property type="match status" value="1"/>
</dbReference>
<dbReference type="AlphaFoldDB" id="A0A4R8QTJ8"/>
<keyword evidence="1" id="KW-0732">Signal</keyword>
<comment type="caution">
    <text evidence="3">The sequence shown here is derived from an EMBL/GenBank/DDBJ whole genome shotgun (WGS) entry which is preliminary data.</text>
</comment>
<dbReference type="PROSITE" id="PS50280">
    <property type="entry name" value="SET"/>
    <property type="match status" value="1"/>
</dbReference>
<keyword evidence="4" id="KW-1185">Reference proteome</keyword>
<evidence type="ECO:0000313" key="3">
    <source>
        <dbReference type="EMBL" id="TDZ40054.1"/>
    </source>
</evidence>
<reference evidence="3 4" key="1">
    <citation type="submission" date="2018-11" db="EMBL/GenBank/DDBJ databases">
        <title>Genome sequence and assembly of Colletotrichum spinosum.</title>
        <authorList>
            <person name="Gan P."/>
            <person name="Shirasu K."/>
        </authorList>
    </citation>
    <scope>NUCLEOTIDE SEQUENCE [LARGE SCALE GENOMIC DNA]</scope>
    <source>
        <strain evidence="3 4">CBS 515.97</strain>
    </source>
</reference>
<gene>
    <name evidence="3" type="primary">set5-3</name>
    <name evidence="3" type="ORF">C8035_v004973</name>
</gene>
<dbReference type="InterPro" id="IPR053185">
    <property type="entry name" value="SET_domain_protein"/>
</dbReference>
<evidence type="ECO:0000259" key="2">
    <source>
        <dbReference type="PROSITE" id="PS50280"/>
    </source>
</evidence>
<dbReference type="EMBL" id="QAPG01000007">
    <property type="protein sequence ID" value="TDZ40054.1"/>
    <property type="molecule type" value="Genomic_DNA"/>
</dbReference>
<dbReference type="PANTHER" id="PTHR47332:SF6">
    <property type="entry name" value="SET DOMAIN-CONTAINING PROTEIN"/>
    <property type="match status" value="1"/>
</dbReference>
<protein>
    <submittedName>
        <fullName evidence="3">SET domain-containing protein 5</fullName>
    </submittedName>
</protein>
<organism evidence="3 4">
    <name type="scientific">Colletotrichum spinosum</name>
    <dbReference type="NCBI Taxonomy" id="1347390"/>
    <lineage>
        <taxon>Eukaryota</taxon>
        <taxon>Fungi</taxon>
        <taxon>Dikarya</taxon>
        <taxon>Ascomycota</taxon>
        <taxon>Pezizomycotina</taxon>
        <taxon>Sordariomycetes</taxon>
        <taxon>Hypocreomycetidae</taxon>
        <taxon>Glomerellales</taxon>
        <taxon>Glomerellaceae</taxon>
        <taxon>Colletotrichum</taxon>
        <taxon>Colletotrichum orbiculare species complex</taxon>
    </lineage>
</organism>
<evidence type="ECO:0000256" key="1">
    <source>
        <dbReference type="SAM" id="SignalP"/>
    </source>
</evidence>
<feature type="chain" id="PRO_5020381377" evidence="1">
    <location>
        <begin position="19"/>
        <end position="426"/>
    </location>
</feature>
<proteinExistence type="predicted"/>
<dbReference type="Proteomes" id="UP000295083">
    <property type="component" value="Unassembled WGS sequence"/>
</dbReference>
<dbReference type="PANTHER" id="PTHR47332">
    <property type="entry name" value="SET DOMAIN-CONTAINING PROTEIN 5"/>
    <property type="match status" value="1"/>
</dbReference>
<dbReference type="SUPFAM" id="SSF82199">
    <property type="entry name" value="SET domain"/>
    <property type="match status" value="1"/>
</dbReference>
<accession>A0A4R8QTJ8</accession>
<dbReference type="InterPro" id="IPR001214">
    <property type="entry name" value="SET_dom"/>
</dbReference>